<feature type="transmembrane region" description="Helical" evidence="5">
    <location>
        <begin position="437"/>
        <end position="458"/>
    </location>
</feature>
<keyword evidence="3 5" id="KW-1133">Transmembrane helix</keyword>
<feature type="transmembrane region" description="Helical" evidence="5">
    <location>
        <begin position="198"/>
        <end position="218"/>
    </location>
</feature>
<keyword evidence="2 5" id="KW-0812">Transmembrane</keyword>
<keyword evidence="8" id="KW-1185">Reference proteome</keyword>
<evidence type="ECO:0000259" key="6">
    <source>
        <dbReference type="PROSITE" id="PS50850"/>
    </source>
</evidence>
<evidence type="ECO:0000256" key="2">
    <source>
        <dbReference type="ARBA" id="ARBA00022692"/>
    </source>
</evidence>
<dbReference type="Pfam" id="PF07690">
    <property type="entry name" value="MFS_1"/>
    <property type="match status" value="1"/>
</dbReference>
<protein>
    <recommendedName>
        <fullName evidence="6">Major facilitator superfamily (MFS) profile domain-containing protein</fullName>
    </recommendedName>
</protein>
<dbReference type="AlphaFoldDB" id="A0A8H7S3M6"/>
<dbReference type="Proteomes" id="UP000646827">
    <property type="component" value="Unassembled WGS sequence"/>
</dbReference>
<evidence type="ECO:0000256" key="5">
    <source>
        <dbReference type="SAM" id="Phobius"/>
    </source>
</evidence>
<evidence type="ECO:0000256" key="3">
    <source>
        <dbReference type="ARBA" id="ARBA00022989"/>
    </source>
</evidence>
<feature type="transmembrane region" description="Helical" evidence="5">
    <location>
        <begin position="464"/>
        <end position="485"/>
    </location>
</feature>
<dbReference type="GO" id="GO:0005886">
    <property type="term" value="C:plasma membrane"/>
    <property type="evidence" value="ECO:0007669"/>
    <property type="project" value="TreeGrafter"/>
</dbReference>
<proteinExistence type="predicted"/>
<feature type="transmembrane region" description="Helical" evidence="5">
    <location>
        <begin position="141"/>
        <end position="159"/>
    </location>
</feature>
<dbReference type="PROSITE" id="PS50850">
    <property type="entry name" value="MFS"/>
    <property type="match status" value="1"/>
</dbReference>
<dbReference type="PANTHER" id="PTHR23502">
    <property type="entry name" value="MAJOR FACILITATOR SUPERFAMILY"/>
    <property type="match status" value="1"/>
</dbReference>
<dbReference type="GO" id="GO:0022857">
    <property type="term" value="F:transmembrane transporter activity"/>
    <property type="evidence" value="ECO:0007669"/>
    <property type="project" value="InterPro"/>
</dbReference>
<dbReference type="PANTHER" id="PTHR23502:SF5">
    <property type="entry name" value="QUINIDINE RESISTANCE PROTEIN 3"/>
    <property type="match status" value="1"/>
</dbReference>
<evidence type="ECO:0000256" key="4">
    <source>
        <dbReference type="ARBA" id="ARBA00023136"/>
    </source>
</evidence>
<feature type="transmembrane region" description="Helical" evidence="5">
    <location>
        <begin position="108"/>
        <end position="135"/>
    </location>
</feature>
<dbReference type="SUPFAM" id="SSF103473">
    <property type="entry name" value="MFS general substrate transporter"/>
    <property type="match status" value="1"/>
</dbReference>
<comment type="subcellular location">
    <subcellularLocation>
        <location evidence="1">Membrane</location>
        <topology evidence="1">Multi-pass membrane protein</topology>
    </subcellularLocation>
</comment>
<dbReference type="Gene3D" id="1.20.1250.20">
    <property type="entry name" value="MFS general substrate transporter like domains"/>
    <property type="match status" value="1"/>
</dbReference>
<accession>A0A8H7S3M6</accession>
<evidence type="ECO:0000256" key="1">
    <source>
        <dbReference type="ARBA" id="ARBA00004141"/>
    </source>
</evidence>
<feature type="domain" description="Major facilitator superfamily (MFS) profile" evidence="6">
    <location>
        <begin position="42"/>
        <end position="493"/>
    </location>
</feature>
<dbReference type="OrthoDB" id="3936150at2759"/>
<sequence>MAEQATTQHIFNVNSFKSWLSLRSKLNEDPRKRFSSCIKTLIIITMSFSASMAGFAGTIYYPSIPEIEIELNATSLATALAASLFVLFAGIFPILWGSISDFYHIRRLIMIISIAIFILSSLGIAVVSNIWVLVILRCCQAIGASPGQVIGSAIITDLYPVETRGRAYGKFFLGMFIGPIIAPTIGGFLAASDMKWRATFLFCLAFGGVLLILVILCVPETYRDHQRFDDSPSLPTTAVESSTQEITSDTNIARWTTVSTISKEQVYNNQLNNKKKFNPVRPFGLLRFPHILLPSLATAIIFGSMFSIETVLPNLFYQEYGFNSLQIGLAYLGGGIGHIFGAIFSGYASDKLLLRNRSKRANGQHMIEDRITINIWPCFLILVPLGLLLFGWSITNGMSYWYGIVGFGIQCFATNQIMAAVGAYLSDANPEQPASAAAAKMCIYMTICCILSLTSLPILQNIGAGYLTVVLAVLSWCSAALLLIIKIYGHQLRRHFGLEQNEERM</sequence>
<evidence type="ECO:0000313" key="7">
    <source>
        <dbReference type="EMBL" id="KAG2221157.1"/>
    </source>
</evidence>
<evidence type="ECO:0000313" key="8">
    <source>
        <dbReference type="Proteomes" id="UP000646827"/>
    </source>
</evidence>
<reference evidence="7 8" key="1">
    <citation type="submission" date="2020-12" db="EMBL/GenBank/DDBJ databases">
        <title>Metabolic potential, ecology and presence of endohyphal bacteria is reflected in genomic diversity of Mucoromycotina.</title>
        <authorList>
            <person name="Muszewska A."/>
            <person name="Okrasinska A."/>
            <person name="Steczkiewicz K."/>
            <person name="Drgas O."/>
            <person name="Orlowska M."/>
            <person name="Perlinska-Lenart U."/>
            <person name="Aleksandrzak-Piekarczyk T."/>
            <person name="Szatraj K."/>
            <person name="Zielenkiewicz U."/>
            <person name="Pilsyk S."/>
            <person name="Malc E."/>
            <person name="Mieczkowski P."/>
            <person name="Kruszewska J.S."/>
            <person name="Biernat P."/>
            <person name="Pawlowska J."/>
        </authorList>
    </citation>
    <scope>NUCLEOTIDE SEQUENCE [LARGE SCALE GENOMIC DNA]</scope>
    <source>
        <strain evidence="7 8">CBS 142.35</strain>
    </source>
</reference>
<dbReference type="Gene3D" id="1.20.1720.10">
    <property type="entry name" value="Multidrug resistance protein D"/>
    <property type="match status" value="1"/>
</dbReference>
<name>A0A8H7S3M6_9FUNG</name>
<organism evidence="7 8">
    <name type="scientific">Circinella minor</name>
    <dbReference type="NCBI Taxonomy" id="1195481"/>
    <lineage>
        <taxon>Eukaryota</taxon>
        <taxon>Fungi</taxon>
        <taxon>Fungi incertae sedis</taxon>
        <taxon>Mucoromycota</taxon>
        <taxon>Mucoromycotina</taxon>
        <taxon>Mucoromycetes</taxon>
        <taxon>Mucorales</taxon>
        <taxon>Lichtheimiaceae</taxon>
        <taxon>Circinella</taxon>
    </lineage>
</organism>
<comment type="caution">
    <text evidence="7">The sequence shown here is derived from an EMBL/GenBank/DDBJ whole genome shotgun (WGS) entry which is preliminary data.</text>
</comment>
<feature type="transmembrane region" description="Helical" evidence="5">
    <location>
        <begin position="41"/>
        <end position="61"/>
    </location>
</feature>
<dbReference type="InterPro" id="IPR036259">
    <property type="entry name" value="MFS_trans_sf"/>
</dbReference>
<feature type="transmembrane region" description="Helical" evidence="5">
    <location>
        <begin position="371"/>
        <end position="394"/>
    </location>
</feature>
<keyword evidence="4 5" id="KW-0472">Membrane</keyword>
<feature type="transmembrane region" description="Helical" evidence="5">
    <location>
        <begin position="328"/>
        <end position="350"/>
    </location>
</feature>
<gene>
    <name evidence="7" type="ORF">INT45_007734</name>
</gene>
<dbReference type="EMBL" id="JAEPRB010000117">
    <property type="protein sequence ID" value="KAG2221157.1"/>
    <property type="molecule type" value="Genomic_DNA"/>
</dbReference>
<dbReference type="InterPro" id="IPR020846">
    <property type="entry name" value="MFS_dom"/>
</dbReference>
<feature type="transmembrane region" description="Helical" evidence="5">
    <location>
        <begin position="284"/>
        <end position="308"/>
    </location>
</feature>
<feature type="transmembrane region" description="Helical" evidence="5">
    <location>
        <begin position="400"/>
        <end position="425"/>
    </location>
</feature>
<feature type="transmembrane region" description="Helical" evidence="5">
    <location>
        <begin position="171"/>
        <end position="192"/>
    </location>
</feature>
<feature type="transmembrane region" description="Helical" evidence="5">
    <location>
        <begin position="73"/>
        <end position="96"/>
    </location>
</feature>
<dbReference type="InterPro" id="IPR011701">
    <property type="entry name" value="MFS"/>
</dbReference>